<dbReference type="PANTHER" id="PTHR44591">
    <property type="entry name" value="STRESS RESPONSE REGULATOR PROTEIN 1"/>
    <property type="match status" value="1"/>
</dbReference>
<name>A0A2U2BBT6_9BACT</name>
<keyword evidence="6" id="KW-0238">DNA-binding</keyword>
<keyword evidence="1 3" id="KW-0597">Phosphoprotein</keyword>
<sequence length="249" mass="28578">MKKILIVEDDRVMVRIVEEIVRQNFSEFEILESVGTIENARAAIHSDNPDLVILDINLPDGTAFDLLRKIELLDFKVVFMSGNEDYQKEAIQFSAVSFVIKPFDYSDLILAIDKACDAISESDYQRKLEILLSNYDLPACARLVVFPTMPASDAVPLSEIEYGEAIPGGCIIHIEGEKDLFVPRPLRRYEQLFDNYAFFRCHPQYVVNLRKVESVDEYRSAIYLKSGIEIPLDPRKYEVLKERYNQALA</sequence>
<dbReference type="GO" id="GO:0003677">
    <property type="term" value="F:DNA binding"/>
    <property type="evidence" value="ECO:0007669"/>
    <property type="project" value="UniProtKB-KW"/>
</dbReference>
<dbReference type="PANTHER" id="PTHR44591:SF14">
    <property type="entry name" value="PROTEIN PILG"/>
    <property type="match status" value="1"/>
</dbReference>
<dbReference type="OrthoDB" id="2168082at2"/>
<dbReference type="EMBL" id="QEWP01000003">
    <property type="protein sequence ID" value="PWE00521.1"/>
    <property type="molecule type" value="Genomic_DNA"/>
</dbReference>
<reference evidence="6 7" key="1">
    <citation type="submission" date="2018-05" db="EMBL/GenBank/DDBJ databases">
        <title>Marinilabilia rubrum sp. nov., isolated from saltern sediment.</title>
        <authorList>
            <person name="Zhang R."/>
        </authorList>
    </citation>
    <scope>NUCLEOTIDE SEQUENCE [LARGE SCALE GENOMIC DNA]</scope>
    <source>
        <strain evidence="6 7">WTE16</strain>
    </source>
</reference>
<dbReference type="Gene3D" id="3.40.50.2300">
    <property type="match status" value="1"/>
</dbReference>
<proteinExistence type="predicted"/>
<keyword evidence="2" id="KW-0902">Two-component regulatory system</keyword>
<dbReference type="InterPro" id="IPR011006">
    <property type="entry name" value="CheY-like_superfamily"/>
</dbReference>
<evidence type="ECO:0000313" key="6">
    <source>
        <dbReference type="EMBL" id="PWE00521.1"/>
    </source>
</evidence>
<evidence type="ECO:0000313" key="7">
    <source>
        <dbReference type="Proteomes" id="UP000244956"/>
    </source>
</evidence>
<dbReference type="SMART" id="SM00850">
    <property type="entry name" value="LytTR"/>
    <property type="match status" value="1"/>
</dbReference>
<dbReference type="InterPro" id="IPR007492">
    <property type="entry name" value="LytTR_DNA-bd_dom"/>
</dbReference>
<dbReference type="InterPro" id="IPR050595">
    <property type="entry name" value="Bact_response_regulator"/>
</dbReference>
<evidence type="ECO:0000256" key="2">
    <source>
        <dbReference type="ARBA" id="ARBA00023012"/>
    </source>
</evidence>
<dbReference type="SUPFAM" id="SSF52172">
    <property type="entry name" value="CheY-like"/>
    <property type="match status" value="1"/>
</dbReference>
<keyword evidence="7" id="KW-1185">Reference proteome</keyword>
<dbReference type="RefSeq" id="WP_109263560.1">
    <property type="nucleotide sequence ID" value="NZ_QEWP01000003.1"/>
</dbReference>
<dbReference type="PROSITE" id="PS50110">
    <property type="entry name" value="RESPONSE_REGULATORY"/>
    <property type="match status" value="1"/>
</dbReference>
<dbReference type="PROSITE" id="PS50930">
    <property type="entry name" value="HTH_LYTTR"/>
    <property type="match status" value="1"/>
</dbReference>
<comment type="caution">
    <text evidence="6">The sequence shown here is derived from an EMBL/GenBank/DDBJ whole genome shotgun (WGS) entry which is preliminary data.</text>
</comment>
<feature type="domain" description="Response regulatory" evidence="4">
    <location>
        <begin position="3"/>
        <end position="116"/>
    </location>
</feature>
<dbReference type="Proteomes" id="UP000244956">
    <property type="component" value="Unassembled WGS sequence"/>
</dbReference>
<evidence type="ECO:0000256" key="1">
    <source>
        <dbReference type="ARBA" id="ARBA00022553"/>
    </source>
</evidence>
<feature type="domain" description="HTH LytTR-type" evidence="5">
    <location>
        <begin position="155"/>
        <end position="246"/>
    </location>
</feature>
<accession>A0A2U2BBT6</accession>
<dbReference type="Pfam" id="PF00072">
    <property type="entry name" value="Response_reg"/>
    <property type="match status" value="1"/>
</dbReference>
<feature type="modified residue" description="4-aspartylphosphate" evidence="3">
    <location>
        <position position="55"/>
    </location>
</feature>
<protein>
    <submittedName>
        <fullName evidence="6">DNA-binding response regulator</fullName>
    </submittedName>
</protein>
<dbReference type="SMART" id="SM00448">
    <property type="entry name" value="REC"/>
    <property type="match status" value="1"/>
</dbReference>
<evidence type="ECO:0000259" key="5">
    <source>
        <dbReference type="PROSITE" id="PS50930"/>
    </source>
</evidence>
<organism evidence="6 7">
    <name type="scientific">Marinilabilia rubra</name>
    <dbReference type="NCBI Taxonomy" id="2162893"/>
    <lineage>
        <taxon>Bacteria</taxon>
        <taxon>Pseudomonadati</taxon>
        <taxon>Bacteroidota</taxon>
        <taxon>Bacteroidia</taxon>
        <taxon>Marinilabiliales</taxon>
        <taxon>Marinilabiliaceae</taxon>
        <taxon>Marinilabilia</taxon>
    </lineage>
</organism>
<dbReference type="AlphaFoldDB" id="A0A2U2BBT6"/>
<dbReference type="Gene3D" id="2.40.50.1020">
    <property type="entry name" value="LytTr DNA-binding domain"/>
    <property type="match status" value="1"/>
</dbReference>
<evidence type="ECO:0000259" key="4">
    <source>
        <dbReference type="PROSITE" id="PS50110"/>
    </source>
</evidence>
<dbReference type="GO" id="GO:0000160">
    <property type="term" value="P:phosphorelay signal transduction system"/>
    <property type="evidence" value="ECO:0007669"/>
    <property type="project" value="UniProtKB-KW"/>
</dbReference>
<evidence type="ECO:0000256" key="3">
    <source>
        <dbReference type="PROSITE-ProRule" id="PRU00169"/>
    </source>
</evidence>
<dbReference type="Pfam" id="PF04397">
    <property type="entry name" value="LytTR"/>
    <property type="match status" value="1"/>
</dbReference>
<dbReference type="InterPro" id="IPR001789">
    <property type="entry name" value="Sig_transdc_resp-reg_receiver"/>
</dbReference>
<gene>
    <name evidence="6" type="ORF">DDZ16_06230</name>
</gene>